<reference evidence="1" key="1">
    <citation type="journal article" date="2020" name="G3 (Bethesda)">
        <title>High-Quality Assemblies for Three Invasive Social Wasps from the &lt;i&gt;Vespula&lt;/i&gt; Genus.</title>
        <authorList>
            <person name="Harrop T.W.R."/>
            <person name="Guhlin J."/>
            <person name="McLaughlin G.M."/>
            <person name="Permina E."/>
            <person name="Stockwell P."/>
            <person name="Gilligan J."/>
            <person name="Le Lec M.F."/>
            <person name="Gruber M.A.M."/>
            <person name="Quinn O."/>
            <person name="Lovegrove M."/>
            <person name="Duncan E.J."/>
            <person name="Remnant E.J."/>
            <person name="Van Eeckhoven J."/>
            <person name="Graham B."/>
            <person name="Knapp R.A."/>
            <person name="Langford K.W."/>
            <person name="Kronenberg Z."/>
            <person name="Press M.O."/>
            <person name="Eacker S.M."/>
            <person name="Wilson-Rankin E.E."/>
            <person name="Purcell J."/>
            <person name="Lester P.J."/>
            <person name="Dearden P.K."/>
        </authorList>
    </citation>
    <scope>NUCLEOTIDE SEQUENCE</scope>
    <source>
        <strain evidence="1">Volc-1</strain>
    </source>
</reference>
<name>A0A834UE24_VESPE</name>
<protein>
    <submittedName>
        <fullName evidence="1">Uncharacterized protein</fullName>
    </submittedName>
</protein>
<comment type="caution">
    <text evidence="1">The sequence shown here is derived from an EMBL/GenBank/DDBJ whole genome shotgun (WGS) entry which is preliminary data.</text>
</comment>
<sequence length="118" mass="13027">MRVEKDTIAFRGTRLEVITEIDGHRSDPSWSLYEDSECWFPSRGTYGYIETVNVPMLKPACSIASVVVASRSSQRYNFVAPTPPTLPGTIGLPAATVGSINTRDAYHPSQIRMAHLTL</sequence>
<dbReference type="EMBL" id="JACSDY010000002">
    <property type="protein sequence ID" value="KAF7433971.1"/>
    <property type="molecule type" value="Genomic_DNA"/>
</dbReference>
<accession>A0A834UE24</accession>
<proteinExistence type="predicted"/>
<evidence type="ECO:0000313" key="2">
    <source>
        <dbReference type="Proteomes" id="UP000600918"/>
    </source>
</evidence>
<gene>
    <name evidence="1" type="ORF">H0235_002162</name>
</gene>
<keyword evidence="2" id="KW-1185">Reference proteome</keyword>
<evidence type="ECO:0000313" key="1">
    <source>
        <dbReference type="EMBL" id="KAF7433971.1"/>
    </source>
</evidence>
<organism evidence="1 2">
    <name type="scientific">Vespula pensylvanica</name>
    <name type="common">Western yellow jacket</name>
    <name type="synonym">Wasp</name>
    <dbReference type="NCBI Taxonomy" id="30213"/>
    <lineage>
        <taxon>Eukaryota</taxon>
        <taxon>Metazoa</taxon>
        <taxon>Ecdysozoa</taxon>
        <taxon>Arthropoda</taxon>
        <taxon>Hexapoda</taxon>
        <taxon>Insecta</taxon>
        <taxon>Pterygota</taxon>
        <taxon>Neoptera</taxon>
        <taxon>Endopterygota</taxon>
        <taxon>Hymenoptera</taxon>
        <taxon>Apocrita</taxon>
        <taxon>Aculeata</taxon>
        <taxon>Vespoidea</taxon>
        <taxon>Vespidae</taxon>
        <taxon>Vespinae</taxon>
        <taxon>Vespula</taxon>
    </lineage>
</organism>
<dbReference type="Proteomes" id="UP000600918">
    <property type="component" value="Unassembled WGS sequence"/>
</dbReference>
<dbReference type="AlphaFoldDB" id="A0A834UE24"/>